<keyword evidence="6" id="KW-0653">Protein transport</keyword>
<keyword evidence="5" id="KW-0812">Transmembrane</keyword>
<dbReference type="SUPFAM" id="SSF48452">
    <property type="entry name" value="TPR-like"/>
    <property type="match status" value="2"/>
</dbReference>
<dbReference type="GO" id="GO:0045040">
    <property type="term" value="P:protein insertion into mitochondrial outer membrane"/>
    <property type="evidence" value="ECO:0007669"/>
    <property type="project" value="InterPro"/>
</dbReference>
<reference evidence="10" key="1">
    <citation type="submission" date="2020-12" db="EMBL/GenBank/DDBJ databases">
        <title>Metabolic potential, ecology and presence of endohyphal bacteria is reflected in genomic diversity of Mucoromycotina.</title>
        <authorList>
            <person name="Muszewska A."/>
            <person name="Okrasinska A."/>
            <person name="Steczkiewicz K."/>
            <person name="Drgas O."/>
            <person name="Orlowska M."/>
            <person name="Perlinska-Lenart U."/>
            <person name="Aleksandrzak-Piekarczyk T."/>
            <person name="Szatraj K."/>
            <person name="Zielenkiewicz U."/>
            <person name="Pilsyk S."/>
            <person name="Malc E."/>
            <person name="Mieczkowski P."/>
            <person name="Kruszewska J.S."/>
            <person name="Biernat P."/>
            <person name="Pawlowska J."/>
        </authorList>
    </citation>
    <scope>NUCLEOTIDE SEQUENCE</scope>
    <source>
        <strain evidence="10">WA0000067209</strain>
    </source>
</reference>
<proteinExistence type="predicted"/>
<name>A0A8H7PPE8_MORIS</name>
<dbReference type="InterPro" id="IPR010547">
    <property type="entry name" value="TOM20_imprt_rcpt"/>
</dbReference>
<evidence type="ECO:0000256" key="5">
    <source>
        <dbReference type="ARBA" id="ARBA00022692"/>
    </source>
</evidence>
<evidence type="ECO:0000256" key="3">
    <source>
        <dbReference type="ARBA" id="ARBA00004325"/>
    </source>
</evidence>
<dbReference type="Gene3D" id="1.25.40.10">
    <property type="entry name" value="Tetratricopeptide repeat domain"/>
    <property type="match status" value="2"/>
</dbReference>
<dbReference type="GO" id="GO:0015031">
    <property type="term" value="P:protein transport"/>
    <property type="evidence" value="ECO:0007669"/>
    <property type="project" value="UniProtKB-KW"/>
</dbReference>
<keyword evidence="11" id="KW-1185">Reference proteome</keyword>
<sequence>MKKNEEFFEGEAINQYCQHTNHLLTDITPGTIEAVQYEEKGEQQESTEQAREYYEKAGEMYSKAHKMDDSDVDSLYNWARVLFLLMDYVPRHAPSEERLNLLDKSIDRFRKVLKLQPNNADALFNLAQGLVVRADLVEDVDGIEDAHGEAAQALQEAVSLYESAYELQERLRAHHGSDNSTIAICKAPVTALTLVETLTSLVDATKSLGEMLDQFEDIELLYKAAMGKLSLAYGILADANEPDDDTEITVHLYLAHASLLTTLADRTYTDTGKVDEKTYETAIETLAKVLALDPRNVEAHCDLGDLFGSYAQALLNSSTPDEKKIWELYTEATRNFQTALEYEPDNCNTLYKLGDIHFTRAQLPLPIARKQKTQLLKSAEHWYKYIVDLDANDIEGGWLPWAMSAWGLGTWTDHKEKLTEAEGVIKMWLEIGGTLDLLKEIGQDNVIMPDDFVIWASSLVTNSE</sequence>
<dbReference type="PANTHER" id="PTHR32409">
    <property type="entry name" value="MITOCHONDRIAL IMPORT RECEPTOR SUBUNIT TOM20-1-RELATED"/>
    <property type="match status" value="1"/>
</dbReference>
<comment type="caution">
    <text evidence="10">The sequence shown here is derived from an EMBL/GenBank/DDBJ whole genome shotgun (WGS) entry which is preliminary data.</text>
</comment>
<dbReference type="EMBL" id="JAEPQZ010000008">
    <property type="protein sequence ID" value="KAG2177782.1"/>
    <property type="molecule type" value="Genomic_DNA"/>
</dbReference>
<dbReference type="InterPro" id="IPR011990">
    <property type="entry name" value="TPR-like_helical_dom_sf"/>
</dbReference>
<evidence type="ECO:0000256" key="8">
    <source>
        <dbReference type="ARBA" id="ARBA00023128"/>
    </source>
</evidence>
<evidence type="ECO:0000256" key="2">
    <source>
        <dbReference type="ARBA" id="ARBA00004167"/>
    </source>
</evidence>
<dbReference type="AlphaFoldDB" id="A0A8H7PPE8"/>
<dbReference type="Proteomes" id="UP000654370">
    <property type="component" value="Unassembled WGS sequence"/>
</dbReference>
<evidence type="ECO:0000256" key="4">
    <source>
        <dbReference type="ARBA" id="ARBA00022448"/>
    </source>
</evidence>
<keyword evidence="4" id="KW-0813">Transport</keyword>
<dbReference type="Pfam" id="PF06552">
    <property type="entry name" value="TOM20_plant"/>
    <property type="match status" value="1"/>
</dbReference>
<keyword evidence="8" id="KW-0496">Mitochondrion</keyword>
<organism evidence="10 11">
    <name type="scientific">Mortierella isabellina</name>
    <name type="common">Filamentous fungus</name>
    <name type="synonym">Umbelopsis isabellina</name>
    <dbReference type="NCBI Taxonomy" id="91625"/>
    <lineage>
        <taxon>Eukaryota</taxon>
        <taxon>Fungi</taxon>
        <taxon>Fungi incertae sedis</taxon>
        <taxon>Mucoromycota</taxon>
        <taxon>Mucoromycotina</taxon>
        <taxon>Umbelopsidomycetes</taxon>
        <taxon>Umbelopsidales</taxon>
        <taxon>Umbelopsidaceae</taxon>
        <taxon>Umbelopsis</taxon>
    </lineage>
</organism>
<evidence type="ECO:0000256" key="7">
    <source>
        <dbReference type="ARBA" id="ARBA00022989"/>
    </source>
</evidence>
<dbReference type="PANTHER" id="PTHR32409:SF3">
    <property type="entry name" value="MITOCHONDRIAL IMPORT RECEPTOR SUBUNIT TOM20-1-RELATED"/>
    <property type="match status" value="1"/>
</dbReference>
<protein>
    <submittedName>
        <fullName evidence="10">Uncharacterized protein</fullName>
    </submittedName>
</protein>
<evidence type="ECO:0000256" key="1">
    <source>
        <dbReference type="ARBA" id="ARBA00003450"/>
    </source>
</evidence>
<keyword evidence="7" id="KW-1133">Transmembrane helix</keyword>
<accession>A0A8H7PPE8</accession>
<evidence type="ECO:0000256" key="9">
    <source>
        <dbReference type="ARBA" id="ARBA00023136"/>
    </source>
</evidence>
<comment type="subcellular location">
    <subcellularLocation>
        <location evidence="2">Membrane</location>
        <topology evidence="2">Single-pass membrane protein</topology>
    </subcellularLocation>
    <subcellularLocation>
        <location evidence="3">Mitochondrion membrane</location>
    </subcellularLocation>
</comment>
<gene>
    <name evidence="10" type="ORF">INT43_003029</name>
</gene>
<dbReference type="OrthoDB" id="5328412at2759"/>
<dbReference type="GO" id="GO:0005742">
    <property type="term" value="C:mitochondrial outer membrane translocase complex"/>
    <property type="evidence" value="ECO:0007669"/>
    <property type="project" value="InterPro"/>
</dbReference>
<evidence type="ECO:0000256" key="6">
    <source>
        <dbReference type="ARBA" id="ARBA00022927"/>
    </source>
</evidence>
<keyword evidence="9" id="KW-0472">Membrane</keyword>
<comment type="function">
    <text evidence="1">Central component of the receptor complex responsible for the recognition and translocation of cytosolically synthesized mitochondrial preproteins. Together with TOM22 functions as the transit peptide receptor at the surface of the mitochondrion outer membrane and facilitates the movement of preproteins into the translocation pore.</text>
</comment>
<evidence type="ECO:0000313" key="11">
    <source>
        <dbReference type="Proteomes" id="UP000654370"/>
    </source>
</evidence>
<evidence type="ECO:0000313" key="10">
    <source>
        <dbReference type="EMBL" id="KAG2177782.1"/>
    </source>
</evidence>